<evidence type="ECO:0000313" key="2">
    <source>
        <dbReference type="EMBL" id="GBP67685.1"/>
    </source>
</evidence>
<comment type="caution">
    <text evidence="2">The sequence shown here is derived from an EMBL/GenBank/DDBJ whole genome shotgun (WGS) entry which is preliminary data.</text>
</comment>
<organism evidence="2 3">
    <name type="scientific">Eumeta variegata</name>
    <name type="common">Bagworm moth</name>
    <name type="synonym">Eumeta japonica</name>
    <dbReference type="NCBI Taxonomy" id="151549"/>
    <lineage>
        <taxon>Eukaryota</taxon>
        <taxon>Metazoa</taxon>
        <taxon>Ecdysozoa</taxon>
        <taxon>Arthropoda</taxon>
        <taxon>Hexapoda</taxon>
        <taxon>Insecta</taxon>
        <taxon>Pterygota</taxon>
        <taxon>Neoptera</taxon>
        <taxon>Endopterygota</taxon>
        <taxon>Lepidoptera</taxon>
        <taxon>Glossata</taxon>
        <taxon>Ditrysia</taxon>
        <taxon>Tineoidea</taxon>
        <taxon>Psychidae</taxon>
        <taxon>Oiketicinae</taxon>
        <taxon>Eumeta</taxon>
    </lineage>
</organism>
<dbReference type="EMBL" id="BGZK01000988">
    <property type="protein sequence ID" value="GBP67685.1"/>
    <property type="molecule type" value="Genomic_DNA"/>
</dbReference>
<feature type="region of interest" description="Disordered" evidence="1">
    <location>
        <begin position="1"/>
        <end position="27"/>
    </location>
</feature>
<name>A0A4C1XZT2_EUMVA</name>
<dbReference type="AlphaFoldDB" id="A0A4C1XZT2"/>
<dbReference type="Proteomes" id="UP000299102">
    <property type="component" value="Unassembled WGS sequence"/>
</dbReference>
<proteinExistence type="predicted"/>
<evidence type="ECO:0000313" key="3">
    <source>
        <dbReference type="Proteomes" id="UP000299102"/>
    </source>
</evidence>
<keyword evidence="3" id="KW-1185">Reference proteome</keyword>
<protein>
    <submittedName>
        <fullName evidence="2">Uncharacterized protein</fullName>
    </submittedName>
</protein>
<sequence length="90" mass="9631">MHRRHFAAARARAPAGGAAGARHSETLSAQQKLAAPLAARSAPQPVLAHILSDRAGSWIFDEGNVLEDALGYIATTQNGSLFFFNKIRSF</sequence>
<gene>
    <name evidence="2" type="ORF">EVAR_90535_1</name>
</gene>
<reference evidence="2 3" key="1">
    <citation type="journal article" date="2019" name="Commun. Biol.">
        <title>The bagworm genome reveals a unique fibroin gene that provides high tensile strength.</title>
        <authorList>
            <person name="Kono N."/>
            <person name="Nakamura H."/>
            <person name="Ohtoshi R."/>
            <person name="Tomita M."/>
            <person name="Numata K."/>
            <person name="Arakawa K."/>
        </authorList>
    </citation>
    <scope>NUCLEOTIDE SEQUENCE [LARGE SCALE GENOMIC DNA]</scope>
</reference>
<accession>A0A4C1XZT2</accession>
<evidence type="ECO:0000256" key="1">
    <source>
        <dbReference type="SAM" id="MobiDB-lite"/>
    </source>
</evidence>